<dbReference type="EMBL" id="BQNB010013826">
    <property type="protein sequence ID" value="GJT20697.1"/>
    <property type="molecule type" value="Genomic_DNA"/>
</dbReference>
<dbReference type="SUPFAM" id="SSF56672">
    <property type="entry name" value="DNA/RNA polymerases"/>
    <property type="match status" value="1"/>
</dbReference>
<dbReference type="Gene3D" id="3.30.70.270">
    <property type="match status" value="1"/>
</dbReference>
<dbReference type="InterPro" id="IPR041577">
    <property type="entry name" value="RT_RNaseH_2"/>
</dbReference>
<dbReference type="InterPro" id="IPR056924">
    <property type="entry name" value="SH3_Tf2-1"/>
</dbReference>
<dbReference type="Pfam" id="PF17919">
    <property type="entry name" value="RT_RNaseH_2"/>
    <property type="match status" value="1"/>
</dbReference>
<keyword evidence="3" id="KW-0548">Nucleotidyltransferase</keyword>
<dbReference type="InterPro" id="IPR043128">
    <property type="entry name" value="Rev_trsase/Diguanyl_cyclase"/>
</dbReference>
<sequence>MVKEGIVLGHKVSEAGLKVDKAKSDVISKLPPPTNIKGIIRFLGHASFYQRFIKDFSKIARPLTKLLEKDIPFEFNEECHNAFELLKEKLACALVIVSPNWSLPFELMCDASDFAVRAILGQKKVLLHQVVTAIANRIRGQLLGGSSFILLHLVWFVVKYSAMREKFVADLLACSKQIFKDQTTIIVPEKSRKKILSWCTKFKTRSIGRHLALDTFFKRLELKSSYYVIFVLFRNVDCDHARVLQVKILHPSGFRQDVSGHEEAILVAQYEVQETTEKIIQIKQRIQAARDRQKSYANLRRKPMEFQVRDRVMLKVSPWKRVVRSGKCGKLNPWYVKPFKVLAKVGAIAYKLELPQELSKVHSTFHVSNLKKCYSDGPLAVLLDGLHIDDKLHFVEEPVDIMDREVKRLKQSRILIVKDLQAKVIEARGAKEYIGNSLLGVRHLDLESITVGIFKEEKLEYGMVYSGKLLKKIQMSHTYSPTPPYYKSEILPRV</sequence>
<dbReference type="InterPro" id="IPR043502">
    <property type="entry name" value="DNA/RNA_pol_sf"/>
</dbReference>
<gene>
    <name evidence="3" type="ORF">Tco_0890634</name>
</gene>
<evidence type="ECO:0000259" key="2">
    <source>
        <dbReference type="Pfam" id="PF24626"/>
    </source>
</evidence>
<protein>
    <submittedName>
        <fullName evidence="3">Reverse transcriptase domain-containing protein</fullName>
    </submittedName>
</protein>
<accession>A0ABQ5C3Y7</accession>
<evidence type="ECO:0000313" key="4">
    <source>
        <dbReference type="Proteomes" id="UP001151760"/>
    </source>
</evidence>
<proteinExistence type="predicted"/>
<dbReference type="Pfam" id="PF24626">
    <property type="entry name" value="SH3_Tf2-1"/>
    <property type="match status" value="1"/>
</dbReference>
<keyword evidence="3" id="KW-0808">Transferase</keyword>
<reference evidence="3" key="2">
    <citation type="submission" date="2022-01" db="EMBL/GenBank/DDBJ databases">
        <authorList>
            <person name="Yamashiro T."/>
            <person name="Shiraishi A."/>
            <person name="Satake H."/>
            <person name="Nakayama K."/>
        </authorList>
    </citation>
    <scope>NUCLEOTIDE SEQUENCE</scope>
</reference>
<feature type="domain" description="Reverse transcriptase/retrotransposon-derived protein RNase H-like" evidence="1">
    <location>
        <begin position="75"/>
        <end position="124"/>
    </location>
</feature>
<keyword evidence="3" id="KW-0695">RNA-directed DNA polymerase</keyword>
<evidence type="ECO:0000313" key="3">
    <source>
        <dbReference type="EMBL" id="GJT20697.1"/>
    </source>
</evidence>
<dbReference type="Proteomes" id="UP001151760">
    <property type="component" value="Unassembled WGS sequence"/>
</dbReference>
<keyword evidence="4" id="KW-1185">Reference proteome</keyword>
<feature type="domain" description="Tf2-1-like SH3-like" evidence="2">
    <location>
        <begin position="310"/>
        <end position="373"/>
    </location>
</feature>
<organism evidence="3 4">
    <name type="scientific">Tanacetum coccineum</name>
    <dbReference type="NCBI Taxonomy" id="301880"/>
    <lineage>
        <taxon>Eukaryota</taxon>
        <taxon>Viridiplantae</taxon>
        <taxon>Streptophyta</taxon>
        <taxon>Embryophyta</taxon>
        <taxon>Tracheophyta</taxon>
        <taxon>Spermatophyta</taxon>
        <taxon>Magnoliopsida</taxon>
        <taxon>eudicotyledons</taxon>
        <taxon>Gunneridae</taxon>
        <taxon>Pentapetalae</taxon>
        <taxon>asterids</taxon>
        <taxon>campanulids</taxon>
        <taxon>Asterales</taxon>
        <taxon>Asteraceae</taxon>
        <taxon>Asteroideae</taxon>
        <taxon>Anthemideae</taxon>
        <taxon>Anthemidinae</taxon>
        <taxon>Tanacetum</taxon>
    </lineage>
</organism>
<evidence type="ECO:0000259" key="1">
    <source>
        <dbReference type="Pfam" id="PF17919"/>
    </source>
</evidence>
<name>A0ABQ5C3Y7_9ASTR</name>
<reference evidence="3" key="1">
    <citation type="journal article" date="2022" name="Int. J. Mol. Sci.">
        <title>Draft Genome of Tanacetum Coccineum: Genomic Comparison of Closely Related Tanacetum-Family Plants.</title>
        <authorList>
            <person name="Yamashiro T."/>
            <person name="Shiraishi A."/>
            <person name="Nakayama K."/>
            <person name="Satake H."/>
        </authorList>
    </citation>
    <scope>NUCLEOTIDE SEQUENCE</scope>
</reference>
<comment type="caution">
    <text evidence="3">The sequence shown here is derived from an EMBL/GenBank/DDBJ whole genome shotgun (WGS) entry which is preliminary data.</text>
</comment>
<dbReference type="GO" id="GO:0003964">
    <property type="term" value="F:RNA-directed DNA polymerase activity"/>
    <property type="evidence" value="ECO:0007669"/>
    <property type="project" value="UniProtKB-KW"/>
</dbReference>
<dbReference type="PANTHER" id="PTHR46148">
    <property type="entry name" value="CHROMO DOMAIN-CONTAINING PROTEIN"/>
    <property type="match status" value="1"/>
</dbReference>
<dbReference type="PANTHER" id="PTHR46148:SF59">
    <property type="entry name" value="NUCLEOTIDYLTRANSFERASE, RIBONUCLEASE H"/>
    <property type="match status" value="1"/>
</dbReference>